<organism evidence="4 5">
    <name type="scientific">Candidula unifasciata</name>
    <dbReference type="NCBI Taxonomy" id="100452"/>
    <lineage>
        <taxon>Eukaryota</taxon>
        <taxon>Metazoa</taxon>
        <taxon>Spiralia</taxon>
        <taxon>Lophotrochozoa</taxon>
        <taxon>Mollusca</taxon>
        <taxon>Gastropoda</taxon>
        <taxon>Heterobranchia</taxon>
        <taxon>Euthyneura</taxon>
        <taxon>Panpulmonata</taxon>
        <taxon>Eupulmonata</taxon>
        <taxon>Stylommatophora</taxon>
        <taxon>Helicina</taxon>
        <taxon>Helicoidea</taxon>
        <taxon>Geomitridae</taxon>
        <taxon>Candidula</taxon>
    </lineage>
</organism>
<feature type="compositionally biased region" description="Basic and acidic residues" evidence="2">
    <location>
        <begin position="941"/>
        <end position="956"/>
    </location>
</feature>
<sequence length="956" mass="110052">EDREVYCQRHAPRVGGSRLDKDAIGIQRALAAQDNFRYSLGSLIIILVHGEQPGSAMDQEALGIKAAMFQSRQNSGLLVDQQGGHKINVDENAVHIRGAMNAQLLQRRYQKKLDKHHFPPYFARKREQLFESQRKLEEQLRKEEDEMFREFQQERLKEDKLINKEVDSEWERQLKELTERYEKDMEKKKKKMKDSEKKMMTIQYENEKQDLAATMTSKKQTKKKTMTLRLRQKEQEQTARLVKKQSQVMLEMLAKEQQELKAEFAKEIAKTSVRLQNGQQSPHVNGGPETLDEVLDILPLSAVVAPPSPQAPVCRKEDLLPDTSVFEYIDEQVIKVAEGEQLTYTDLVRQLTEDLISDLEKARAIYRWICVKDLNVMEFADDLDVDTPMGLLRGIKFGTETYHVLFMRLCSYAGLHCVEIKGHSKSVGYEPGMKITPDIFQNTWNAVFIDGEWRLIQCNWGARHLVLSKDKDDKHKRKDHIRYQYDDHYFMTDPDEFIQEFWAADPKWQLLESPITLEEFEALPFVRSIFFHYKMHFEGHKLAVITTDDKGGAKITIRVPEEYENDLVFFYQLRYADKEKSKETTYKGTPLERYVFQTMVENTVTFSIHVPIAGQYLMEIFANKIDDSGRVEESNASVAPFKLKCACKFKVVCETLSGKMHPLPNCAPGEWGPKKAQRHFGLIPMIKPSPDFDMKRAGILTVEDHFELKFKSQKSYQLLAKLRLNSVESKLLDPFVNVTSSGSVLSVYVSFPQVGQFGLDIFARPKGVTDPAALSHACKYLINCTKVSSEVHIPKIPKAESKQTKFGPTPAFDEMGLKLVSQKEAKIRVRKHSTLSIELKVPPHVVLSFQFLREPGEDNRDYVTQSQSHGHVKFTISLSKKGNYMLSLYARKDNSEDRSAPNVFNYLIQYVPEAEDAPEPLERTSSSIKHTLPKKSSNKIRTSEKSINKSFDKSFE</sequence>
<dbReference type="InterPro" id="IPR038765">
    <property type="entry name" value="Papain-like_cys_pep_sf"/>
</dbReference>
<gene>
    <name evidence="4" type="ORF">CUNI_LOCUS8718</name>
</gene>
<dbReference type="Pfam" id="PF23265">
    <property type="entry name" value="Ig-like_KY"/>
    <property type="match status" value="3"/>
</dbReference>
<feature type="coiled-coil region" evidence="1">
    <location>
        <begin position="243"/>
        <end position="270"/>
    </location>
</feature>
<dbReference type="InterPro" id="IPR056564">
    <property type="entry name" value="Ig-like_KY"/>
</dbReference>
<keyword evidence="5" id="KW-1185">Reference proteome</keyword>
<dbReference type="Proteomes" id="UP000678393">
    <property type="component" value="Unassembled WGS sequence"/>
</dbReference>
<keyword evidence="1" id="KW-0175">Coiled coil</keyword>
<dbReference type="InterPro" id="IPR002931">
    <property type="entry name" value="Transglutaminase-like"/>
</dbReference>
<dbReference type="InterPro" id="IPR053041">
    <property type="entry name" value="Transglut-like_Superfamily_Mod"/>
</dbReference>
<dbReference type="PANTHER" id="PTHR47020">
    <property type="entry name" value="HILLARIN"/>
    <property type="match status" value="1"/>
</dbReference>
<name>A0A8S3Z6E8_9EUPU</name>
<dbReference type="AlphaFoldDB" id="A0A8S3Z6E8"/>
<feature type="domain" description="Transglutaminase-like" evidence="3">
    <location>
        <begin position="392"/>
        <end position="460"/>
    </location>
</feature>
<evidence type="ECO:0000256" key="2">
    <source>
        <dbReference type="SAM" id="MobiDB-lite"/>
    </source>
</evidence>
<dbReference type="EMBL" id="CAJHNH020001455">
    <property type="protein sequence ID" value="CAG5123160.1"/>
    <property type="molecule type" value="Genomic_DNA"/>
</dbReference>
<dbReference type="PANTHER" id="PTHR47020:SF1">
    <property type="entry name" value="HILLARIN"/>
    <property type="match status" value="1"/>
</dbReference>
<dbReference type="OrthoDB" id="6129702at2759"/>
<evidence type="ECO:0000256" key="1">
    <source>
        <dbReference type="SAM" id="Coils"/>
    </source>
</evidence>
<evidence type="ECO:0000313" key="4">
    <source>
        <dbReference type="EMBL" id="CAG5123160.1"/>
    </source>
</evidence>
<evidence type="ECO:0000259" key="3">
    <source>
        <dbReference type="SMART" id="SM00460"/>
    </source>
</evidence>
<proteinExistence type="predicted"/>
<feature type="coiled-coil region" evidence="1">
    <location>
        <begin position="126"/>
        <end position="205"/>
    </location>
</feature>
<reference evidence="4" key="1">
    <citation type="submission" date="2021-04" db="EMBL/GenBank/DDBJ databases">
        <authorList>
            <consortium name="Molecular Ecology Group"/>
        </authorList>
    </citation>
    <scope>NUCLEOTIDE SEQUENCE</scope>
</reference>
<feature type="region of interest" description="Disordered" evidence="2">
    <location>
        <begin position="917"/>
        <end position="956"/>
    </location>
</feature>
<accession>A0A8S3Z6E8</accession>
<dbReference type="SMART" id="SM00460">
    <property type="entry name" value="TGc"/>
    <property type="match status" value="1"/>
</dbReference>
<dbReference type="SUPFAM" id="SSF54001">
    <property type="entry name" value="Cysteine proteinases"/>
    <property type="match status" value="2"/>
</dbReference>
<protein>
    <recommendedName>
        <fullName evidence="3">Transglutaminase-like domain-containing protein</fullName>
    </recommendedName>
</protein>
<feature type="non-terminal residue" evidence="4">
    <location>
        <position position="956"/>
    </location>
</feature>
<comment type="caution">
    <text evidence="4">The sequence shown here is derived from an EMBL/GenBank/DDBJ whole genome shotgun (WGS) entry which is preliminary data.</text>
</comment>
<evidence type="ECO:0000313" key="5">
    <source>
        <dbReference type="Proteomes" id="UP000678393"/>
    </source>
</evidence>